<keyword evidence="3" id="KW-1185">Reference proteome</keyword>
<organism evidence="2 3">
    <name type="scientific">Flavisphingopyxis soli</name>
    <dbReference type="NCBI Taxonomy" id="2601267"/>
    <lineage>
        <taxon>Bacteria</taxon>
        <taxon>Pseudomonadati</taxon>
        <taxon>Pseudomonadota</taxon>
        <taxon>Alphaproteobacteria</taxon>
        <taxon>Sphingomonadales</taxon>
        <taxon>Sphingopyxidaceae</taxon>
        <taxon>Flavisphingopyxis</taxon>
    </lineage>
</organism>
<name>A0A5C6ULL0_9SPHN</name>
<comment type="caution">
    <text evidence="2">The sequence shown here is derived from an EMBL/GenBank/DDBJ whole genome shotgun (WGS) entry which is preliminary data.</text>
</comment>
<accession>A0A5C6ULL0</accession>
<dbReference type="EMBL" id="VOPY01000001">
    <property type="protein sequence ID" value="TXC73384.1"/>
    <property type="molecule type" value="Genomic_DNA"/>
</dbReference>
<evidence type="ECO:0000313" key="2">
    <source>
        <dbReference type="EMBL" id="TXC73384.1"/>
    </source>
</evidence>
<keyword evidence="1" id="KW-0472">Membrane</keyword>
<feature type="transmembrane region" description="Helical" evidence="1">
    <location>
        <begin position="33"/>
        <end position="52"/>
    </location>
</feature>
<dbReference type="Pfam" id="PF04956">
    <property type="entry name" value="TrbC"/>
    <property type="match status" value="1"/>
</dbReference>
<dbReference type="InterPro" id="IPR007039">
    <property type="entry name" value="TrbC/VirB2"/>
</dbReference>
<gene>
    <name evidence="2" type="ORF">FSZ31_01085</name>
</gene>
<evidence type="ECO:0000256" key="1">
    <source>
        <dbReference type="SAM" id="Phobius"/>
    </source>
</evidence>
<dbReference type="RefSeq" id="WP_147121220.1">
    <property type="nucleotide sequence ID" value="NZ_VOPY01000001.1"/>
</dbReference>
<dbReference type="Proteomes" id="UP000321129">
    <property type="component" value="Unassembled WGS sequence"/>
</dbReference>
<protein>
    <submittedName>
        <fullName evidence="2">TrbC/VirB2 family protein</fullName>
    </submittedName>
</protein>
<keyword evidence="1" id="KW-1133">Transmembrane helix</keyword>
<dbReference type="OrthoDB" id="7427835at2"/>
<dbReference type="AlphaFoldDB" id="A0A5C6ULL0"/>
<feature type="transmembrane region" description="Helical" evidence="1">
    <location>
        <begin position="64"/>
        <end position="83"/>
    </location>
</feature>
<proteinExistence type="predicted"/>
<reference evidence="2 3" key="1">
    <citation type="submission" date="2019-08" db="EMBL/GenBank/DDBJ databases">
        <title>Sphingorhabdus soil sp. nov., isolated from arctic soil.</title>
        <authorList>
            <person name="Liu Y."/>
        </authorList>
    </citation>
    <scope>NUCLEOTIDE SEQUENCE [LARGE SCALE GENOMIC DNA]</scope>
    <source>
        <strain evidence="2 3">D-2Q-5-6</strain>
    </source>
</reference>
<evidence type="ECO:0000313" key="3">
    <source>
        <dbReference type="Proteomes" id="UP000321129"/>
    </source>
</evidence>
<keyword evidence="1" id="KW-0812">Transmembrane</keyword>
<sequence length="121" mass="12310">MRIALTQSTSLSDPSGSTALVSAARWIGDVMLGPLATVVAVIAIALVGFAMLSGRIDWRRGLMAVAGCFLLFGAPAIVAGLLGSREWSGGGAVVATAPATEPIAKPLPENYDPYAGASLIR</sequence>